<gene>
    <name evidence="2" type="ORF">NDU88_009883</name>
</gene>
<evidence type="ECO:0000313" key="2">
    <source>
        <dbReference type="EMBL" id="KAJ1143576.1"/>
    </source>
</evidence>
<evidence type="ECO:0000313" key="3">
    <source>
        <dbReference type="Proteomes" id="UP001066276"/>
    </source>
</evidence>
<feature type="compositionally biased region" description="Polar residues" evidence="1">
    <location>
        <begin position="95"/>
        <end position="110"/>
    </location>
</feature>
<dbReference type="EMBL" id="JANPWB010000010">
    <property type="protein sequence ID" value="KAJ1143576.1"/>
    <property type="molecule type" value="Genomic_DNA"/>
</dbReference>
<name>A0AAV7QWA3_PLEWA</name>
<reference evidence="2" key="1">
    <citation type="journal article" date="2022" name="bioRxiv">
        <title>Sequencing and chromosome-scale assembly of the giantPleurodeles waltlgenome.</title>
        <authorList>
            <person name="Brown T."/>
            <person name="Elewa A."/>
            <person name="Iarovenko S."/>
            <person name="Subramanian E."/>
            <person name="Araus A.J."/>
            <person name="Petzold A."/>
            <person name="Susuki M."/>
            <person name="Suzuki K.-i.T."/>
            <person name="Hayashi T."/>
            <person name="Toyoda A."/>
            <person name="Oliveira C."/>
            <person name="Osipova E."/>
            <person name="Leigh N.D."/>
            <person name="Simon A."/>
            <person name="Yun M.H."/>
        </authorList>
    </citation>
    <scope>NUCLEOTIDE SEQUENCE</scope>
    <source>
        <strain evidence="2">20211129_DDA</strain>
        <tissue evidence="2">Liver</tissue>
    </source>
</reference>
<comment type="caution">
    <text evidence="2">The sequence shown here is derived from an EMBL/GenBank/DDBJ whole genome shotgun (WGS) entry which is preliminary data.</text>
</comment>
<dbReference type="AlphaFoldDB" id="A0AAV7QWA3"/>
<dbReference type="Proteomes" id="UP001066276">
    <property type="component" value="Chromosome 6"/>
</dbReference>
<sequence length="118" mass="12631">MLLHSAGPCTPANTWVRPLTRPDALGSALHGQRETSFSHLRRAYLRPSLLQASSTQTASPGRNRLDQAWHQQANTPGPGCRPQLGRAHGPLPSAGSPTNSQGTRGLQLSASHHDVGFR</sequence>
<feature type="compositionally biased region" description="Polar residues" evidence="1">
    <location>
        <begin position="51"/>
        <end position="60"/>
    </location>
</feature>
<accession>A0AAV7QWA3</accession>
<organism evidence="2 3">
    <name type="scientific">Pleurodeles waltl</name>
    <name type="common">Iberian ribbed newt</name>
    <dbReference type="NCBI Taxonomy" id="8319"/>
    <lineage>
        <taxon>Eukaryota</taxon>
        <taxon>Metazoa</taxon>
        <taxon>Chordata</taxon>
        <taxon>Craniata</taxon>
        <taxon>Vertebrata</taxon>
        <taxon>Euteleostomi</taxon>
        <taxon>Amphibia</taxon>
        <taxon>Batrachia</taxon>
        <taxon>Caudata</taxon>
        <taxon>Salamandroidea</taxon>
        <taxon>Salamandridae</taxon>
        <taxon>Pleurodelinae</taxon>
        <taxon>Pleurodeles</taxon>
    </lineage>
</organism>
<proteinExistence type="predicted"/>
<keyword evidence="3" id="KW-1185">Reference proteome</keyword>
<protein>
    <submittedName>
        <fullName evidence="2">Uncharacterized protein</fullName>
    </submittedName>
</protein>
<feature type="region of interest" description="Disordered" evidence="1">
    <location>
        <begin position="51"/>
        <end position="118"/>
    </location>
</feature>
<evidence type="ECO:0000256" key="1">
    <source>
        <dbReference type="SAM" id="MobiDB-lite"/>
    </source>
</evidence>